<dbReference type="STRING" id="408657.SAMN04487995_1978"/>
<keyword evidence="3" id="KW-1185">Reference proteome</keyword>
<name>A0A1H6T2G3_9BACT</name>
<protein>
    <recommendedName>
        <fullName evidence="4">DUF2158 domain-containing protein</fullName>
    </recommendedName>
</protein>
<dbReference type="Proteomes" id="UP000199532">
    <property type="component" value="Unassembled WGS sequence"/>
</dbReference>
<dbReference type="EMBL" id="FNXY01000003">
    <property type="protein sequence ID" value="SEI74283.1"/>
    <property type="molecule type" value="Genomic_DNA"/>
</dbReference>
<organism evidence="2 3">
    <name type="scientific">Dyadobacter koreensis</name>
    <dbReference type="NCBI Taxonomy" id="408657"/>
    <lineage>
        <taxon>Bacteria</taxon>
        <taxon>Pseudomonadati</taxon>
        <taxon>Bacteroidota</taxon>
        <taxon>Cytophagia</taxon>
        <taxon>Cytophagales</taxon>
        <taxon>Spirosomataceae</taxon>
        <taxon>Dyadobacter</taxon>
    </lineage>
</organism>
<dbReference type="RefSeq" id="WP_177196995.1">
    <property type="nucleotide sequence ID" value="NZ_FNXY01000003.1"/>
</dbReference>
<reference evidence="2 3" key="1">
    <citation type="submission" date="2016-10" db="EMBL/GenBank/DDBJ databases">
        <authorList>
            <person name="de Groot N.N."/>
        </authorList>
    </citation>
    <scope>NUCLEOTIDE SEQUENCE [LARGE SCALE GENOMIC DNA]</scope>
    <source>
        <strain evidence="2 3">DSM 19938</strain>
    </source>
</reference>
<accession>A0A1H6T2G3</accession>
<evidence type="ECO:0008006" key="4">
    <source>
        <dbReference type="Google" id="ProtNLM"/>
    </source>
</evidence>
<gene>
    <name evidence="2" type="ORF">SAMN04487995_1978</name>
</gene>
<sequence length="57" mass="6425">MSSPKFEEGTWVKEKTGTTGMTVISNIDGEVRCKFDDENGEPTENTFREEDLVPLND</sequence>
<feature type="region of interest" description="Disordered" evidence="1">
    <location>
        <begin position="35"/>
        <end position="57"/>
    </location>
</feature>
<evidence type="ECO:0000313" key="3">
    <source>
        <dbReference type="Proteomes" id="UP000199532"/>
    </source>
</evidence>
<evidence type="ECO:0000313" key="2">
    <source>
        <dbReference type="EMBL" id="SEI74283.1"/>
    </source>
</evidence>
<dbReference type="AlphaFoldDB" id="A0A1H6T2G3"/>
<proteinExistence type="predicted"/>
<evidence type="ECO:0000256" key="1">
    <source>
        <dbReference type="SAM" id="MobiDB-lite"/>
    </source>
</evidence>